<evidence type="ECO:0000313" key="2">
    <source>
        <dbReference type="Proteomes" id="UP000310016"/>
    </source>
</evidence>
<sequence length="166" mass="17507">MQHRTTSSHRRQNTGNHAVATALGAATGGAAGLGGILAASAAGATLGPVGAVAGAAIGAVAGGLIGKETAQAFDPSVEDEYWREHHANQDFARPDQRYTDYEPAYRLGYEAGSLNDGRTFDEWEPELHTRYLASGTGVEWQDGGQRAAQAAWERVNARFKPKDVVG</sequence>
<gene>
    <name evidence="1" type="ORF">FAZ21_16020</name>
</gene>
<evidence type="ECO:0000313" key="1">
    <source>
        <dbReference type="EMBL" id="TJZ68005.1"/>
    </source>
</evidence>
<name>A0A4U0PJ89_9NEIS</name>
<accession>A0A4U0PJ89</accession>
<evidence type="ECO:0008006" key="3">
    <source>
        <dbReference type="Google" id="ProtNLM"/>
    </source>
</evidence>
<proteinExistence type="predicted"/>
<organism evidence="1 2">
    <name type="scientific">Chitiniphilus eburneus</name>
    <dbReference type="NCBI Taxonomy" id="2571148"/>
    <lineage>
        <taxon>Bacteria</taxon>
        <taxon>Pseudomonadati</taxon>
        <taxon>Pseudomonadota</taxon>
        <taxon>Betaproteobacteria</taxon>
        <taxon>Neisseriales</taxon>
        <taxon>Chitinibacteraceae</taxon>
        <taxon>Chitiniphilus</taxon>
    </lineage>
</organism>
<keyword evidence="2" id="KW-1185">Reference proteome</keyword>
<dbReference type="OrthoDB" id="282393at2"/>
<reference evidence="1 2" key="1">
    <citation type="submission" date="2019-04" db="EMBL/GenBank/DDBJ databases">
        <title>Chitiniphilus eburnea sp. nov., a novel chitinolytic bacterium isolated from aquaculture sludge.</title>
        <authorList>
            <person name="Sheng M."/>
        </authorList>
    </citation>
    <scope>NUCLEOTIDE SEQUENCE [LARGE SCALE GENOMIC DNA]</scope>
    <source>
        <strain evidence="1 2">HX-2-15</strain>
    </source>
</reference>
<dbReference type="Proteomes" id="UP000310016">
    <property type="component" value="Unassembled WGS sequence"/>
</dbReference>
<dbReference type="RefSeq" id="WP_136774452.1">
    <property type="nucleotide sequence ID" value="NZ_CP156074.1"/>
</dbReference>
<dbReference type="EMBL" id="SUMF01000025">
    <property type="protein sequence ID" value="TJZ68005.1"/>
    <property type="molecule type" value="Genomic_DNA"/>
</dbReference>
<protein>
    <recommendedName>
        <fullName evidence="3">Glycine zipper domain-containing protein</fullName>
    </recommendedName>
</protein>
<comment type="caution">
    <text evidence="1">The sequence shown here is derived from an EMBL/GenBank/DDBJ whole genome shotgun (WGS) entry which is preliminary data.</text>
</comment>
<dbReference type="AlphaFoldDB" id="A0A4U0PJ89"/>